<proteinExistence type="predicted"/>
<organism evidence="3 4">
    <name type="scientific">Paenibacillus sophorae</name>
    <dbReference type="NCBI Taxonomy" id="1333845"/>
    <lineage>
        <taxon>Bacteria</taxon>
        <taxon>Bacillati</taxon>
        <taxon>Bacillota</taxon>
        <taxon>Bacilli</taxon>
        <taxon>Bacillales</taxon>
        <taxon>Paenibacillaceae</taxon>
        <taxon>Paenibacillus</taxon>
    </lineage>
</organism>
<dbReference type="RefSeq" id="WP_051500323.1">
    <property type="nucleotide sequence ID" value="NZ_CP076607.1"/>
</dbReference>
<protein>
    <recommendedName>
        <fullName evidence="5">MYXO-CTERM domain-containing protein</fullName>
    </recommendedName>
</protein>
<feature type="transmembrane region" description="Helical" evidence="1">
    <location>
        <begin position="103"/>
        <end position="120"/>
    </location>
</feature>
<name>A0A1H8QZJ4_9BACL</name>
<keyword evidence="2" id="KW-0732">Signal</keyword>
<evidence type="ECO:0000256" key="2">
    <source>
        <dbReference type="SAM" id="SignalP"/>
    </source>
</evidence>
<evidence type="ECO:0000313" key="3">
    <source>
        <dbReference type="EMBL" id="SEO59642.1"/>
    </source>
</evidence>
<dbReference type="AlphaFoldDB" id="A0A1H8QZJ4"/>
<dbReference type="Proteomes" id="UP000198809">
    <property type="component" value="Unassembled WGS sequence"/>
</dbReference>
<dbReference type="NCBIfam" id="NF038039">
    <property type="entry name" value="WGxxGxxG-CTERM"/>
    <property type="match status" value="1"/>
</dbReference>
<accession>A0A1H8QZJ4</accession>
<evidence type="ECO:0000313" key="4">
    <source>
        <dbReference type="Proteomes" id="UP000198809"/>
    </source>
</evidence>
<keyword evidence="1" id="KW-0472">Membrane</keyword>
<dbReference type="NCBIfam" id="NF041742">
    <property type="entry name" value="WGxxGxxG_fam"/>
    <property type="match status" value="1"/>
</dbReference>
<reference evidence="3 4" key="1">
    <citation type="submission" date="2016-10" db="EMBL/GenBank/DDBJ databases">
        <authorList>
            <person name="de Groot N.N."/>
        </authorList>
    </citation>
    <scope>NUCLEOTIDE SEQUENCE [LARGE SCALE GENOMIC DNA]</scope>
    <source>
        <strain evidence="3 4">CGMCC 1.10238</strain>
    </source>
</reference>
<gene>
    <name evidence="3" type="ORF">SAMN04487895_10975</name>
</gene>
<evidence type="ECO:0008006" key="5">
    <source>
        <dbReference type="Google" id="ProtNLM"/>
    </source>
</evidence>
<evidence type="ECO:0000256" key="1">
    <source>
        <dbReference type="SAM" id="Phobius"/>
    </source>
</evidence>
<dbReference type="EMBL" id="FODH01000009">
    <property type="protein sequence ID" value="SEO59642.1"/>
    <property type="molecule type" value="Genomic_DNA"/>
</dbReference>
<keyword evidence="1" id="KW-0812">Transmembrane</keyword>
<feature type="signal peptide" evidence="2">
    <location>
        <begin position="1"/>
        <end position="25"/>
    </location>
</feature>
<feature type="chain" id="PRO_5039538168" description="MYXO-CTERM domain-containing protein" evidence="2">
    <location>
        <begin position="26"/>
        <end position="128"/>
    </location>
</feature>
<sequence>MKKKLMASLACSAVLSMSLMGVGYAENTSAAEAESVAVNATETNSGMTANMYRGDRVTYPTGTTYTNDNTMTAPGRTGTAVTPLGTTRTGTYRATNAANNRNYSNWGWLGLIGLFGLVGMRNRTGERR</sequence>
<keyword evidence="1" id="KW-1133">Transmembrane helix</keyword>